<proteinExistence type="predicted"/>
<reference evidence="8 9" key="1">
    <citation type="submission" date="2015-11" db="EMBL/GenBank/DDBJ databases">
        <title>Expanding the genomic diversity of Burkholderia species for the development of highly accurate diagnostics.</title>
        <authorList>
            <person name="Sahl J."/>
            <person name="Keim P."/>
            <person name="Wagner D."/>
        </authorList>
    </citation>
    <scope>NUCLEOTIDE SEQUENCE [LARGE SCALE GENOMIC DNA]</scope>
    <source>
        <strain evidence="8 9">MSMB1960WGS</strain>
    </source>
</reference>
<reference evidence="7 10" key="2">
    <citation type="submission" date="2019-09" db="EMBL/GenBank/DDBJ databases">
        <title>Draft genome sequences of 48 bacterial type strains from the CCUG.</title>
        <authorList>
            <person name="Tunovic T."/>
            <person name="Pineiro-Iglesias B."/>
            <person name="Unosson C."/>
            <person name="Inganas E."/>
            <person name="Ohlen M."/>
            <person name="Cardew S."/>
            <person name="Jensie-Markopoulos S."/>
            <person name="Salva-Serra F."/>
            <person name="Jaen-Luchoro D."/>
            <person name="Karlsson R."/>
            <person name="Svensson-Stadler L."/>
            <person name="Chun J."/>
            <person name="Moore E."/>
        </authorList>
    </citation>
    <scope>NUCLEOTIDE SEQUENCE [LARGE SCALE GENOMIC DNA]</scope>
    <source>
        <strain evidence="7 10">CCUG 65686</strain>
    </source>
</reference>
<keyword evidence="3" id="KW-0997">Cell inner membrane</keyword>
<organism evidence="8">
    <name type="scientific">Burkholderia stagnalis</name>
    <dbReference type="NCBI Taxonomy" id="1503054"/>
    <lineage>
        <taxon>Bacteria</taxon>
        <taxon>Pseudomonadati</taxon>
        <taxon>Pseudomonadota</taxon>
        <taxon>Betaproteobacteria</taxon>
        <taxon>Burkholderiales</taxon>
        <taxon>Burkholderiaceae</taxon>
        <taxon>Burkholderia</taxon>
        <taxon>Burkholderia cepacia complex</taxon>
    </lineage>
</organism>
<dbReference type="SMART" id="SM00382">
    <property type="entry name" value="AAA"/>
    <property type="match status" value="1"/>
</dbReference>
<dbReference type="PANTHER" id="PTHR42711">
    <property type="entry name" value="ABC TRANSPORTER ATP-BINDING PROTEIN"/>
    <property type="match status" value="1"/>
</dbReference>
<evidence type="ECO:0000313" key="9">
    <source>
        <dbReference type="Proteomes" id="UP000068603"/>
    </source>
</evidence>
<dbReference type="InterPro" id="IPR017871">
    <property type="entry name" value="ABC_transporter-like_CS"/>
</dbReference>
<dbReference type="RefSeq" id="WP_059883723.1">
    <property type="nucleotide sequence ID" value="NZ_CABVPM010000007.1"/>
</dbReference>
<dbReference type="GO" id="GO:0005524">
    <property type="term" value="F:ATP binding"/>
    <property type="evidence" value="ECO:0007669"/>
    <property type="project" value="UniProtKB-KW"/>
</dbReference>
<dbReference type="STRING" id="1503054.WT74_02075"/>
<accession>A0A104VPU9</accession>
<keyword evidence="5 8" id="KW-0067">ATP-binding</keyword>
<dbReference type="PROSITE" id="PS50893">
    <property type="entry name" value="ABC_TRANSPORTER_2"/>
    <property type="match status" value="1"/>
</dbReference>
<sequence length="308" mass="34136">MSAIEIRHVKKRYKSLQALKGVSLSVEDGEFFGLLGPNGAGKTTLISILAGLARADEGSISVRGHDVVKDFRGARRALGVVPQELVFDPFFSVRETLRIQSGYFGLRRNDDWIDEVMANLDLTEKADANMRALSGGMKRRVLVAQALVHRPPVIVLDEPTAGVDVELRQTLWKFISRLNREGHTIVLTTHYLEEAESLCDRIAMLRRGEVVALDRTDALLQRFAGLQLYLRLAQGALPHELRALESDPAARSPGEHLLRLANYDEVERILAQCRAAGCTFDEIEVRKADLEDVFVQVMNGAGVLEGLA</sequence>
<dbReference type="InterPro" id="IPR027417">
    <property type="entry name" value="P-loop_NTPase"/>
</dbReference>
<dbReference type="Proteomes" id="UP000473470">
    <property type="component" value="Unassembled WGS sequence"/>
</dbReference>
<dbReference type="EMBL" id="LPHB01000005">
    <property type="protein sequence ID" value="KWA68170.1"/>
    <property type="molecule type" value="Genomic_DNA"/>
</dbReference>
<dbReference type="CDD" id="cd03230">
    <property type="entry name" value="ABC_DR_subfamily_A"/>
    <property type="match status" value="1"/>
</dbReference>
<evidence type="ECO:0000256" key="1">
    <source>
        <dbReference type="ARBA" id="ARBA00022448"/>
    </source>
</evidence>
<dbReference type="Gene3D" id="3.40.50.300">
    <property type="entry name" value="P-loop containing nucleotide triphosphate hydrolases"/>
    <property type="match status" value="1"/>
</dbReference>
<evidence type="ECO:0000256" key="5">
    <source>
        <dbReference type="ARBA" id="ARBA00022840"/>
    </source>
</evidence>
<dbReference type="GO" id="GO:0016887">
    <property type="term" value="F:ATP hydrolysis activity"/>
    <property type="evidence" value="ECO:0007669"/>
    <property type="project" value="InterPro"/>
</dbReference>
<feature type="domain" description="ABC transporter" evidence="6">
    <location>
        <begin position="4"/>
        <end position="232"/>
    </location>
</feature>
<comment type="caution">
    <text evidence="8">The sequence shown here is derived from an EMBL/GenBank/DDBJ whole genome shotgun (WGS) entry which is preliminary data.</text>
</comment>
<dbReference type="EMBL" id="VZOK01000017">
    <property type="protein sequence ID" value="KAB0638000.1"/>
    <property type="molecule type" value="Genomic_DNA"/>
</dbReference>
<evidence type="ECO:0000256" key="4">
    <source>
        <dbReference type="ARBA" id="ARBA00022741"/>
    </source>
</evidence>
<gene>
    <name evidence="7" type="ORF">F7R25_13915</name>
    <name evidence="8" type="ORF">WT44_01640</name>
</gene>
<dbReference type="AlphaFoldDB" id="A0A104VPU9"/>
<dbReference type="Pfam" id="PF00005">
    <property type="entry name" value="ABC_tran"/>
    <property type="match status" value="1"/>
</dbReference>
<evidence type="ECO:0000313" key="7">
    <source>
        <dbReference type="EMBL" id="KAB0638000.1"/>
    </source>
</evidence>
<dbReference type="SUPFAM" id="SSF52540">
    <property type="entry name" value="P-loop containing nucleoside triphosphate hydrolases"/>
    <property type="match status" value="1"/>
</dbReference>
<evidence type="ECO:0000256" key="2">
    <source>
        <dbReference type="ARBA" id="ARBA00022475"/>
    </source>
</evidence>
<evidence type="ECO:0000313" key="10">
    <source>
        <dbReference type="Proteomes" id="UP000473470"/>
    </source>
</evidence>
<keyword evidence="2" id="KW-1003">Cell membrane</keyword>
<keyword evidence="4" id="KW-0547">Nucleotide-binding</keyword>
<dbReference type="Proteomes" id="UP000068603">
    <property type="component" value="Unassembled WGS sequence"/>
</dbReference>
<protein>
    <submittedName>
        <fullName evidence="8">ABC transporter ATP-binding protein</fullName>
    </submittedName>
</protein>
<keyword evidence="1" id="KW-0813">Transport</keyword>
<evidence type="ECO:0000259" key="6">
    <source>
        <dbReference type="PROSITE" id="PS50893"/>
    </source>
</evidence>
<name>A0A104VPU9_9BURK</name>
<dbReference type="InterPro" id="IPR003439">
    <property type="entry name" value="ABC_transporter-like_ATP-bd"/>
</dbReference>
<evidence type="ECO:0000256" key="3">
    <source>
        <dbReference type="ARBA" id="ARBA00022519"/>
    </source>
</evidence>
<dbReference type="PROSITE" id="PS00211">
    <property type="entry name" value="ABC_TRANSPORTER_1"/>
    <property type="match status" value="1"/>
</dbReference>
<dbReference type="PANTHER" id="PTHR42711:SF10">
    <property type="entry name" value="ABC TRANSPORTER ATP-BINDING PROTEIN"/>
    <property type="match status" value="1"/>
</dbReference>
<evidence type="ECO:0000313" key="8">
    <source>
        <dbReference type="EMBL" id="KWA68170.1"/>
    </source>
</evidence>
<dbReference type="InterPro" id="IPR003593">
    <property type="entry name" value="AAA+_ATPase"/>
</dbReference>
<keyword evidence="3" id="KW-0472">Membrane</keyword>
<dbReference type="InterPro" id="IPR050763">
    <property type="entry name" value="ABC_transporter_ATP-binding"/>
</dbReference>